<dbReference type="Pfam" id="PF13434">
    <property type="entry name" value="Lys_Orn_oxgnase"/>
    <property type="match status" value="1"/>
</dbReference>
<protein>
    <submittedName>
        <fullName evidence="8">SidA/IucD/PvdA family monooxygenase</fullName>
    </submittedName>
</protein>
<dbReference type="GO" id="GO:0004497">
    <property type="term" value="F:monooxygenase activity"/>
    <property type="evidence" value="ECO:0007669"/>
    <property type="project" value="UniProtKB-KW"/>
</dbReference>
<evidence type="ECO:0000256" key="6">
    <source>
        <dbReference type="ARBA" id="ARBA00022857"/>
    </source>
</evidence>
<dbReference type="RefSeq" id="WP_196104863.1">
    <property type="nucleotide sequence ID" value="NZ_CP064942.1"/>
</dbReference>
<accession>A0A7S9LUU9</accession>
<keyword evidence="8" id="KW-0503">Monooxygenase</keyword>
<evidence type="ECO:0000256" key="5">
    <source>
        <dbReference type="ARBA" id="ARBA00022827"/>
    </source>
</evidence>
<keyword evidence="5" id="KW-0274">FAD</keyword>
<reference evidence="8 9" key="1">
    <citation type="submission" date="2020-11" db="EMBL/GenBank/DDBJ databases">
        <title>Description of Pontivivens ytuae sp. nov. isolated from deep sea sediment of Mariana Trench.</title>
        <authorList>
            <person name="Wang Z."/>
            <person name="Sun Q.-L."/>
            <person name="Xu X.-D."/>
            <person name="Tang Y.-Z."/>
            <person name="Zhang J."/>
        </authorList>
    </citation>
    <scope>NUCLEOTIDE SEQUENCE [LARGE SCALE GENOMIC DNA]</scope>
    <source>
        <strain evidence="8 9">MT2928</strain>
    </source>
</reference>
<evidence type="ECO:0000313" key="9">
    <source>
        <dbReference type="Proteomes" id="UP000594800"/>
    </source>
</evidence>
<name>A0A7S9LUU9_9RHOB</name>
<dbReference type="PANTHER" id="PTHR42802">
    <property type="entry name" value="MONOOXYGENASE"/>
    <property type="match status" value="1"/>
</dbReference>
<sequence length="434" mass="48060">MSRISISTHLAGIGIGPFNLSVAALADHVTGLDTLFLERKPAFDWHPGLSLSSSVMQTSFLKDLVTPVLPTSRWSFLNFLVSKDRFYDFMAGRFGTVTRLEFTEYMAWVASRLQHCHFACPVEDVQMVEGGFVLQKADGTHVKAKALSIGTGPRKYVPDFAPDTPDCFHGIDYLQKMPQARGKRVVVVGGGQTGAEIVLDLLTRHDAPRQLTWMSRRNAFWHLQEGSLVDQIFTPGYAEAYRALPNHVQTQAVAEQKYSSDGLTPETANDVYSALYRQRHLENGMDVSLRPARTVTAIDKRFGSFQVVADGPDDQQEACEADIVVLATGFRPAVPECLGSLRDRLSIEPTGALSLGPAYRVAWDGPMETPIYALNHGRHSHGIVDPQLSLTAWRSAVILEDLTGRPIFDALRRPQPGLVDWLPRLEAGEVRRHA</sequence>
<comment type="pathway">
    <text evidence="2">Siderophore biosynthesis.</text>
</comment>
<comment type="similarity">
    <text evidence="3">Belongs to the lysine N(6)-hydroxylase/L-ornithine N(5)-oxygenase family.</text>
</comment>
<evidence type="ECO:0000256" key="4">
    <source>
        <dbReference type="ARBA" id="ARBA00022630"/>
    </source>
</evidence>
<comment type="cofactor">
    <cofactor evidence="1">
        <name>FAD</name>
        <dbReference type="ChEBI" id="CHEBI:57692"/>
    </cofactor>
</comment>
<proteinExistence type="inferred from homology"/>
<organism evidence="8 9">
    <name type="scientific">Pontivivens ytuae</name>
    <dbReference type="NCBI Taxonomy" id="2789856"/>
    <lineage>
        <taxon>Bacteria</taxon>
        <taxon>Pseudomonadati</taxon>
        <taxon>Pseudomonadota</taxon>
        <taxon>Alphaproteobacteria</taxon>
        <taxon>Rhodobacterales</taxon>
        <taxon>Paracoccaceae</taxon>
        <taxon>Pontivivens</taxon>
    </lineage>
</organism>
<gene>
    <name evidence="8" type="ORF">I0K15_07675</name>
</gene>
<dbReference type="PANTHER" id="PTHR42802:SF1">
    <property type="entry name" value="L-ORNITHINE N(5)-MONOOXYGENASE"/>
    <property type="match status" value="1"/>
</dbReference>
<dbReference type="KEGG" id="poz:I0K15_07675"/>
<evidence type="ECO:0000313" key="8">
    <source>
        <dbReference type="EMBL" id="QPH55601.1"/>
    </source>
</evidence>
<keyword evidence="9" id="KW-1185">Reference proteome</keyword>
<dbReference type="AlphaFoldDB" id="A0A7S9LUU9"/>
<dbReference type="InterPro" id="IPR025700">
    <property type="entry name" value="Lys/Orn_oxygenase"/>
</dbReference>
<dbReference type="Gene3D" id="3.50.50.60">
    <property type="entry name" value="FAD/NAD(P)-binding domain"/>
    <property type="match status" value="1"/>
</dbReference>
<keyword evidence="7" id="KW-0560">Oxidoreductase</keyword>
<evidence type="ECO:0000256" key="2">
    <source>
        <dbReference type="ARBA" id="ARBA00004924"/>
    </source>
</evidence>
<evidence type="ECO:0000256" key="3">
    <source>
        <dbReference type="ARBA" id="ARBA00007588"/>
    </source>
</evidence>
<dbReference type="SUPFAM" id="SSF51905">
    <property type="entry name" value="FAD/NAD(P)-binding domain"/>
    <property type="match status" value="2"/>
</dbReference>
<evidence type="ECO:0000256" key="1">
    <source>
        <dbReference type="ARBA" id="ARBA00001974"/>
    </source>
</evidence>
<keyword evidence="4" id="KW-0285">Flavoprotein</keyword>
<evidence type="ECO:0000256" key="7">
    <source>
        <dbReference type="ARBA" id="ARBA00023002"/>
    </source>
</evidence>
<dbReference type="Proteomes" id="UP000594800">
    <property type="component" value="Chromosome"/>
</dbReference>
<keyword evidence="6" id="KW-0521">NADP</keyword>
<dbReference type="InterPro" id="IPR036188">
    <property type="entry name" value="FAD/NAD-bd_sf"/>
</dbReference>
<dbReference type="EMBL" id="CP064942">
    <property type="protein sequence ID" value="QPH55601.1"/>
    <property type="molecule type" value="Genomic_DNA"/>
</dbReference>